<dbReference type="InterPro" id="IPR032466">
    <property type="entry name" value="Metal_Hydrolase"/>
</dbReference>
<dbReference type="InterPro" id="IPR051781">
    <property type="entry name" value="Metallo-dep_Hydrolase"/>
</dbReference>
<dbReference type="InterPro" id="IPR057744">
    <property type="entry name" value="OTAase-like"/>
</dbReference>
<accession>A0A9D7T5F1</accession>
<protein>
    <submittedName>
        <fullName evidence="3">Amidohydrolase family protein</fullName>
    </submittedName>
</protein>
<feature type="compositionally biased region" description="Gly residues" evidence="1">
    <location>
        <begin position="41"/>
        <end position="61"/>
    </location>
</feature>
<gene>
    <name evidence="3" type="ORF">IPP00_02000</name>
</gene>
<comment type="caution">
    <text evidence="3">The sequence shown here is derived from an EMBL/GenBank/DDBJ whole genome shotgun (WGS) entry which is preliminary data.</text>
</comment>
<sequence>MTRIVLRGGRVFDGTGADAFDADVVVDGDRIVSAGPPAGDGASGGERAGGSPGGSSGSGGSGDTVIDVTGMLIAPGLIDCHVHTVFDGMDLLRVQGRPFSMEFFEAAVVLKRLLESGVTTVRDAGGADLGVKTAVETGLIPGPRMAIAISVLSQTGGHVDGWNVHGDNLRLMVPHPGRPDCVVDGVEDMRKRVREVIRAGADVIKVCASGGVMSTRDDPRHAQFSYAELAVCVEEAAATGRSVMAHAHGAAGIKQALRAGVRSIEHGVYIDDECIELFLQTGAWLVPTLLAPVSLVEAIEAGMRVTPEIEAKARAVSDLHVQAIARAHAAGVKIAMGTDSGVFAHGINHKELAWMVRAGLSPQQSLRAATGSAAELLERSDIGGVAPGKLADLVVVGGDPWDFDRFDQNLQLVMKGGQVVRDAR</sequence>
<dbReference type="EMBL" id="JADKGK010000005">
    <property type="protein sequence ID" value="MBL0002811.1"/>
    <property type="molecule type" value="Genomic_DNA"/>
</dbReference>
<evidence type="ECO:0000313" key="4">
    <source>
        <dbReference type="Proteomes" id="UP000886632"/>
    </source>
</evidence>
<dbReference type="SUPFAM" id="SSF51338">
    <property type="entry name" value="Composite domain of metallo-dependent hydrolases"/>
    <property type="match status" value="1"/>
</dbReference>
<feature type="domain" description="Amidohydrolase-related" evidence="2">
    <location>
        <begin position="73"/>
        <end position="420"/>
    </location>
</feature>
<proteinExistence type="predicted"/>
<name>A0A9D7T5F1_9MICO</name>
<dbReference type="GO" id="GO:0016810">
    <property type="term" value="F:hydrolase activity, acting on carbon-nitrogen (but not peptide) bonds"/>
    <property type="evidence" value="ECO:0007669"/>
    <property type="project" value="InterPro"/>
</dbReference>
<dbReference type="Gene3D" id="3.20.20.140">
    <property type="entry name" value="Metal-dependent hydrolases"/>
    <property type="match status" value="1"/>
</dbReference>
<evidence type="ECO:0000259" key="2">
    <source>
        <dbReference type="Pfam" id="PF01979"/>
    </source>
</evidence>
<dbReference type="AlphaFoldDB" id="A0A9D7T5F1"/>
<feature type="region of interest" description="Disordered" evidence="1">
    <location>
        <begin position="33"/>
        <end position="61"/>
    </location>
</feature>
<organism evidence="3 4">
    <name type="scientific">Candidatus Phosphoribacter hodrii</name>
    <dbReference type="NCBI Taxonomy" id="2953743"/>
    <lineage>
        <taxon>Bacteria</taxon>
        <taxon>Bacillati</taxon>
        <taxon>Actinomycetota</taxon>
        <taxon>Actinomycetes</taxon>
        <taxon>Micrococcales</taxon>
        <taxon>Dermatophilaceae</taxon>
        <taxon>Candidatus Phosphoribacter</taxon>
    </lineage>
</organism>
<dbReference type="InterPro" id="IPR011059">
    <property type="entry name" value="Metal-dep_hydrolase_composite"/>
</dbReference>
<dbReference type="InterPro" id="IPR006680">
    <property type="entry name" value="Amidohydro-rel"/>
</dbReference>
<evidence type="ECO:0000313" key="3">
    <source>
        <dbReference type="EMBL" id="MBL0002811.1"/>
    </source>
</evidence>
<dbReference type="SUPFAM" id="SSF51556">
    <property type="entry name" value="Metallo-dependent hydrolases"/>
    <property type="match status" value="1"/>
</dbReference>
<dbReference type="Gene3D" id="2.30.40.10">
    <property type="entry name" value="Urease, subunit C, domain 1"/>
    <property type="match status" value="1"/>
</dbReference>
<dbReference type="CDD" id="cd01299">
    <property type="entry name" value="Met_dep_hydrolase_A"/>
    <property type="match status" value="1"/>
</dbReference>
<dbReference type="PANTHER" id="PTHR43135:SF3">
    <property type="entry name" value="ALPHA-D-RIBOSE 1-METHYLPHOSPHONATE 5-TRIPHOSPHATE DIPHOSPHATASE"/>
    <property type="match status" value="1"/>
</dbReference>
<evidence type="ECO:0000256" key="1">
    <source>
        <dbReference type="SAM" id="MobiDB-lite"/>
    </source>
</evidence>
<reference evidence="3" key="1">
    <citation type="submission" date="2020-10" db="EMBL/GenBank/DDBJ databases">
        <title>Connecting structure to function with the recovery of over 1000 high-quality activated sludge metagenome-assembled genomes encoding full-length rRNA genes using long-read sequencing.</title>
        <authorList>
            <person name="Singleton C.M."/>
            <person name="Petriglieri F."/>
            <person name="Kristensen J.M."/>
            <person name="Kirkegaard R.H."/>
            <person name="Michaelsen T.Y."/>
            <person name="Andersen M.H."/>
            <person name="Karst S.M."/>
            <person name="Dueholm M.S."/>
            <person name="Nielsen P.H."/>
            <person name="Albertsen M."/>
        </authorList>
    </citation>
    <scope>NUCLEOTIDE SEQUENCE</scope>
    <source>
        <strain evidence="3">Ribe_18-Q3-R11-54_MAXAC.001</strain>
    </source>
</reference>
<dbReference type="Proteomes" id="UP000886632">
    <property type="component" value="Unassembled WGS sequence"/>
</dbReference>
<dbReference type="PANTHER" id="PTHR43135">
    <property type="entry name" value="ALPHA-D-RIBOSE 1-METHYLPHOSPHONATE 5-TRIPHOSPHATE DIPHOSPHATASE"/>
    <property type="match status" value="1"/>
</dbReference>
<dbReference type="Pfam" id="PF01979">
    <property type="entry name" value="Amidohydro_1"/>
    <property type="match status" value="1"/>
</dbReference>